<dbReference type="EMBL" id="LCIA01000001">
    <property type="protein sequence ID" value="KKT45751.1"/>
    <property type="molecule type" value="Genomic_DNA"/>
</dbReference>
<reference evidence="1 2" key="1">
    <citation type="journal article" date="2015" name="Nature">
        <title>rRNA introns, odd ribosomes, and small enigmatic genomes across a large radiation of phyla.</title>
        <authorList>
            <person name="Brown C.T."/>
            <person name="Hug L.A."/>
            <person name="Thomas B.C."/>
            <person name="Sharon I."/>
            <person name="Castelle C.J."/>
            <person name="Singh A."/>
            <person name="Wilkins M.J."/>
            <person name="Williams K.H."/>
            <person name="Banfield J.F."/>
        </authorList>
    </citation>
    <scope>NUCLEOTIDE SEQUENCE [LARGE SCALE GENOMIC DNA]</scope>
</reference>
<gene>
    <name evidence="1" type="ORF">UW36_C0001G0049</name>
</gene>
<organism evidence="1 2">
    <name type="scientific">candidate division WWE3 bacterium GW2011_GWA2_44_16</name>
    <dbReference type="NCBI Taxonomy" id="1619110"/>
    <lineage>
        <taxon>Bacteria</taxon>
        <taxon>Katanobacteria</taxon>
    </lineage>
</organism>
<dbReference type="Gene3D" id="3.30.460.40">
    <property type="match status" value="1"/>
</dbReference>
<protein>
    <submittedName>
        <fullName evidence="1">Uncharacterized protein</fullName>
    </submittedName>
</protein>
<evidence type="ECO:0000313" key="2">
    <source>
        <dbReference type="Proteomes" id="UP000034128"/>
    </source>
</evidence>
<sequence length="148" mass="16919">MVLQGLDMNVDDIDILCDKETALLTNTKLAGYLVEKVDYKESAKFKSYYGKFLIEGIGVEIMGDWQILDAKQTWSKMYVADADSITHVQIGTLSIPVTKISLELELFARMGRWTAYQKLRKQVDKVPAQQGLFWQKKPFNEKPLPQAQ</sequence>
<proteinExistence type="predicted"/>
<evidence type="ECO:0000313" key="1">
    <source>
        <dbReference type="EMBL" id="KKT45751.1"/>
    </source>
</evidence>
<accession>A0A0G1HEH7</accession>
<dbReference type="SUPFAM" id="SSF81301">
    <property type="entry name" value="Nucleotidyltransferase"/>
    <property type="match status" value="1"/>
</dbReference>
<dbReference type="AlphaFoldDB" id="A0A0G1HEH7"/>
<dbReference type="InterPro" id="IPR043519">
    <property type="entry name" value="NT_sf"/>
</dbReference>
<dbReference type="Proteomes" id="UP000034128">
    <property type="component" value="Unassembled WGS sequence"/>
</dbReference>
<comment type="caution">
    <text evidence="1">The sequence shown here is derived from an EMBL/GenBank/DDBJ whole genome shotgun (WGS) entry which is preliminary data.</text>
</comment>
<name>A0A0G1HEH7_UNCKA</name>